<dbReference type="SUPFAM" id="SSF53098">
    <property type="entry name" value="Ribonuclease H-like"/>
    <property type="match status" value="1"/>
</dbReference>
<keyword evidence="3" id="KW-1185">Reference proteome</keyword>
<feature type="domain" description="Transposase IS4-like" evidence="1">
    <location>
        <begin position="26"/>
        <end position="185"/>
    </location>
</feature>
<proteinExistence type="predicted"/>
<accession>A0ABY9EE52</accession>
<gene>
    <name evidence="2" type="ORF">M8T91_03665</name>
</gene>
<evidence type="ECO:0000259" key="1">
    <source>
        <dbReference type="Pfam" id="PF01609"/>
    </source>
</evidence>
<dbReference type="InterPro" id="IPR002559">
    <property type="entry name" value="Transposase_11"/>
</dbReference>
<dbReference type="InterPro" id="IPR012337">
    <property type="entry name" value="RNaseH-like_sf"/>
</dbReference>
<sequence>MAITAYGSGALLDMAYAPFQGKGTGEHSLLRSMLDNFSEGDIVVADRYYTFYFLIAELQSRGVDIVMQQHATRRTDFCKGQRLDSRDHLVEWRKPAKPKWMERDYYEQFPDKLPARELQAGKKVLVTTLLSNKAAPRKQLSNLYNNRWQVELNLREIKTTLGMDILRCKTPEMVVKEIWVYLLTYKSYSLANESISSTKRYTP</sequence>
<dbReference type="PANTHER" id="PTHR37529">
    <property type="entry name" value="TRANSPOSASE INSG FOR INSERTION SEQUENCE ELEMENT IS4-RELATED"/>
    <property type="match status" value="1"/>
</dbReference>
<dbReference type="EMBL" id="CP098023">
    <property type="protein sequence ID" value="WKD50537.1"/>
    <property type="molecule type" value="Genomic_DNA"/>
</dbReference>
<dbReference type="Proteomes" id="UP001321520">
    <property type="component" value="Chromosome"/>
</dbReference>
<evidence type="ECO:0000313" key="2">
    <source>
        <dbReference type="EMBL" id="WKD50537.1"/>
    </source>
</evidence>
<evidence type="ECO:0000313" key="3">
    <source>
        <dbReference type="Proteomes" id="UP001321520"/>
    </source>
</evidence>
<protein>
    <submittedName>
        <fullName evidence="2">IS4 family transposase</fullName>
    </submittedName>
</protein>
<dbReference type="NCBIfam" id="NF033592">
    <property type="entry name" value="transpos_IS4_1"/>
    <property type="match status" value="1"/>
</dbReference>
<organism evidence="2 3">
    <name type="scientific">Microbulbifer spongiae</name>
    <dbReference type="NCBI Taxonomy" id="2944933"/>
    <lineage>
        <taxon>Bacteria</taxon>
        <taxon>Pseudomonadati</taxon>
        <taxon>Pseudomonadota</taxon>
        <taxon>Gammaproteobacteria</taxon>
        <taxon>Cellvibrionales</taxon>
        <taxon>Microbulbiferaceae</taxon>
        <taxon>Microbulbifer</taxon>
    </lineage>
</organism>
<dbReference type="Pfam" id="PF01609">
    <property type="entry name" value="DDE_Tnp_1"/>
    <property type="match status" value="1"/>
</dbReference>
<dbReference type="PANTHER" id="PTHR37529:SF1">
    <property type="entry name" value="TRANSPOSASE INSG FOR INSERTION SEQUENCE ELEMENT IS4-RELATED"/>
    <property type="match status" value="1"/>
</dbReference>
<reference evidence="2 3" key="1">
    <citation type="submission" date="2022-05" db="EMBL/GenBank/DDBJ databases">
        <title>Microbulbifer sp. nov., isolated from sponge.</title>
        <authorList>
            <person name="Gao L."/>
        </authorList>
    </citation>
    <scope>NUCLEOTIDE SEQUENCE [LARGE SCALE GENOMIC DNA]</scope>
    <source>
        <strain evidence="2 3">MI-G</strain>
    </source>
</reference>
<dbReference type="InterPro" id="IPR047952">
    <property type="entry name" value="Transpos_IS4"/>
</dbReference>
<name>A0ABY9EE52_9GAMM</name>